<dbReference type="Proteomes" id="UP000198412">
    <property type="component" value="Unassembled WGS sequence"/>
</dbReference>
<dbReference type="EMBL" id="FZNX01000004">
    <property type="protein sequence ID" value="SNR66703.1"/>
    <property type="molecule type" value="Genomic_DNA"/>
</dbReference>
<accession>A0A238Y7T2</accession>
<sequence>MKTQTQNFTNLKNSKVVSRILKNVLGLSIVAIFASCVPDGGNDLEILEPQPDGIALNNRFQENRIDAVQEFTIDAVTGGMITGAQGTNVTFQANSFGINGSLITGNVTIELIEIYDKASMLLKNKSTLGMRVNGDKEALKSAGEFFINAKQGANELDLLEMAAVESRPVDFADLDGGMQIFRGGEDNDCDGIDDDCDWVAADEDGNGEQDDAQIRDAQGADGAFATYNYNIGTFGWTNLDRWYNYAGATTEIFIDVPDGYNADNCAVYLSYDGEPTALARMDVYNTSLEMFTEHYGLIPVGIGVHIIMVTEIEGQLHYAIQGTTIVDDHVEIISSLSPISQPALESLINGLP</sequence>
<protein>
    <submittedName>
        <fullName evidence="1">Uncharacterized protein</fullName>
    </submittedName>
</protein>
<name>A0A238Y7T2_9FLAO</name>
<dbReference type="AlphaFoldDB" id="A0A238Y7T2"/>
<gene>
    <name evidence="1" type="ORF">SAMN04488111_2325</name>
</gene>
<organism evidence="1 2">
    <name type="scientific">Lutibacter flavus</name>
    <dbReference type="NCBI Taxonomy" id="691689"/>
    <lineage>
        <taxon>Bacteria</taxon>
        <taxon>Pseudomonadati</taxon>
        <taxon>Bacteroidota</taxon>
        <taxon>Flavobacteriia</taxon>
        <taxon>Flavobacteriales</taxon>
        <taxon>Flavobacteriaceae</taxon>
        <taxon>Lutibacter</taxon>
    </lineage>
</organism>
<evidence type="ECO:0000313" key="1">
    <source>
        <dbReference type="EMBL" id="SNR66703.1"/>
    </source>
</evidence>
<evidence type="ECO:0000313" key="2">
    <source>
        <dbReference type="Proteomes" id="UP000198412"/>
    </source>
</evidence>
<dbReference type="RefSeq" id="WP_089378624.1">
    <property type="nucleotide sequence ID" value="NZ_FZNX01000004.1"/>
</dbReference>
<keyword evidence="2" id="KW-1185">Reference proteome</keyword>
<reference evidence="2" key="1">
    <citation type="submission" date="2017-06" db="EMBL/GenBank/DDBJ databases">
        <authorList>
            <person name="Varghese N."/>
            <person name="Submissions S."/>
        </authorList>
    </citation>
    <scope>NUCLEOTIDE SEQUENCE [LARGE SCALE GENOMIC DNA]</scope>
    <source>
        <strain evidence="2">DSM 27993</strain>
    </source>
</reference>
<dbReference type="OrthoDB" id="1488726at2"/>
<proteinExistence type="predicted"/>